<dbReference type="EMBL" id="MCFC01000002">
    <property type="protein sequence ID" value="ORY34859.1"/>
    <property type="molecule type" value="Genomic_DNA"/>
</dbReference>
<dbReference type="InParanoid" id="A0A1Y2BJB0"/>
<accession>A0A1Y2BJB0</accession>
<name>A0A1Y2BJB0_9TREE</name>
<evidence type="ECO:0000313" key="3">
    <source>
        <dbReference type="EMBL" id="ORY34859.1"/>
    </source>
</evidence>
<keyword evidence="2" id="KW-0472">Membrane</keyword>
<evidence type="ECO:0000313" key="4">
    <source>
        <dbReference type="Proteomes" id="UP000193986"/>
    </source>
</evidence>
<organism evidence="3 4">
    <name type="scientific">Naematelia encephala</name>
    <dbReference type="NCBI Taxonomy" id="71784"/>
    <lineage>
        <taxon>Eukaryota</taxon>
        <taxon>Fungi</taxon>
        <taxon>Dikarya</taxon>
        <taxon>Basidiomycota</taxon>
        <taxon>Agaricomycotina</taxon>
        <taxon>Tremellomycetes</taxon>
        <taxon>Tremellales</taxon>
        <taxon>Naemateliaceae</taxon>
        <taxon>Naematelia</taxon>
    </lineage>
</organism>
<keyword evidence="2" id="KW-1133">Transmembrane helix</keyword>
<gene>
    <name evidence="3" type="ORF">BCR39DRAFT_515176</name>
</gene>
<feature type="compositionally biased region" description="Polar residues" evidence="1">
    <location>
        <begin position="38"/>
        <end position="56"/>
    </location>
</feature>
<keyword evidence="4" id="KW-1185">Reference proteome</keyword>
<protein>
    <submittedName>
        <fullName evidence="3">Uncharacterized protein</fullName>
    </submittedName>
</protein>
<dbReference type="Proteomes" id="UP000193986">
    <property type="component" value="Unassembled WGS sequence"/>
</dbReference>
<sequence>MDLYSSIVDIIFLIAIIFISYKTPLSYPIPLALRNTNTETATDPPHSASTPTSPNLNMVVPTITITPDRPVTLTPDRPASIISDRQVTITSDRAVSAMHHKRKSVSFSLSSIEELHDPIIGSGKNKRPPTPFVLNPPIVLSPSSSPVPSLPGTPMGDSRLAIDPMGVEKRWLMG</sequence>
<proteinExistence type="predicted"/>
<evidence type="ECO:0000256" key="2">
    <source>
        <dbReference type="SAM" id="Phobius"/>
    </source>
</evidence>
<feature type="region of interest" description="Disordered" evidence="1">
    <location>
        <begin position="38"/>
        <end position="57"/>
    </location>
</feature>
<dbReference type="AlphaFoldDB" id="A0A1Y2BJB0"/>
<dbReference type="OrthoDB" id="2575763at2759"/>
<comment type="caution">
    <text evidence="3">The sequence shown here is derived from an EMBL/GenBank/DDBJ whole genome shotgun (WGS) entry which is preliminary data.</text>
</comment>
<keyword evidence="2" id="KW-0812">Transmembrane</keyword>
<feature type="transmembrane region" description="Helical" evidence="2">
    <location>
        <begin position="6"/>
        <end position="25"/>
    </location>
</feature>
<evidence type="ECO:0000256" key="1">
    <source>
        <dbReference type="SAM" id="MobiDB-lite"/>
    </source>
</evidence>
<reference evidence="3 4" key="1">
    <citation type="submission" date="2016-07" db="EMBL/GenBank/DDBJ databases">
        <title>Pervasive Adenine N6-methylation of Active Genes in Fungi.</title>
        <authorList>
            <consortium name="DOE Joint Genome Institute"/>
            <person name="Mondo S.J."/>
            <person name="Dannebaum R.O."/>
            <person name="Kuo R.C."/>
            <person name="Labutti K."/>
            <person name="Haridas S."/>
            <person name="Kuo A."/>
            <person name="Salamov A."/>
            <person name="Ahrendt S.R."/>
            <person name="Lipzen A."/>
            <person name="Sullivan W."/>
            <person name="Andreopoulos W.B."/>
            <person name="Clum A."/>
            <person name="Lindquist E."/>
            <person name="Daum C."/>
            <person name="Ramamoorthy G.K."/>
            <person name="Gryganskyi A."/>
            <person name="Culley D."/>
            <person name="Magnuson J.K."/>
            <person name="James T.Y."/>
            <person name="O'Malley M.A."/>
            <person name="Stajich J.E."/>
            <person name="Spatafora J.W."/>
            <person name="Visel A."/>
            <person name="Grigoriev I.V."/>
        </authorList>
    </citation>
    <scope>NUCLEOTIDE SEQUENCE [LARGE SCALE GENOMIC DNA]</scope>
    <source>
        <strain evidence="3 4">68-887.2</strain>
    </source>
</reference>